<name>A0ABU0JL10_9HYPH</name>
<dbReference type="SUPFAM" id="SSF56349">
    <property type="entry name" value="DNA breaking-rejoining enzymes"/>
    <property type="match status" value="1"/>
</dbReference>
<feature type="domain" description="DNA topoisomerase I catalytic core eukaryotic-type" evidence="1">
    <location>
        <begin position="118"/>
        <end position="319"/>
    </location>
</feature>
<sequence length="361" mass="39082">MPLPAEFPDSAPILVRSTATAAAGALAEAVRRAGLRHVAVDALTITRRQAGKGFSYRDAAGRIVRDAGVLSRIRALAIPPAYVDVRIAEDMQAHLQAIGRDEAGRIQHRYHPDWDAVREERKVSRLAALIDALPRIRARVRHDLASARLDRTKALACAVALIDEAHIRIGCEAYARAHGSRGATTLLKHNAAVRGERIDLTFRGKGGKTVSSGMREPKLARALKRIGTLPGRRLLQFRDTDGRVRPITAADVNAYLRRVAGKPVTAKDFRLLGGSAAALEHLAAIEPAASEAARRRQLAAVMRMVAEHLANTPAVTRKSYVHAVVVDAFAGGTLAAAYRAARGARLRRRVENALGRLVSMR</sequence>
<protein>
    <submittedName>
        <fullName evidence="3">DNA topoisomerase-1</fullName>
        <ecNumber evidence="3">5.6.2.1</ecNumber>
    </submittedName>
</protein>
<dbReference type="Gene3D" id="1.10.132.120">
    <property type="match status" value="1"/>
</dbReference>
<dbReference type="InterPro" id="IPR014711">
    <property type="entry name" value="TopoI_cat_a-hlx-sub_euk"/>
</dbReference>
<keyword evidence="3" id="KW-0413">Isomerase</keyword>
<dbReference type="InterPro" id="IPR011010">
    <property type="entry name" value="DNA_brk_join_enz"/>
</dbReference>
<dbReference type="SUPFAM" id="SSF55869">
    <property type="entry name" value="DNA topoisomerase I domain"/>
    <property type="match status" value="1"/>
</dbReference>
<organism evidence="3 4">
    <name type="scientific">Labrys wisconsinensis</name>
    <dbReference type="NCBI Taxonomy" id="425677"/>
    <lineage>
        <taxon>Bacteria</taxon>
        <taxon>Pseudomonadati</taxon>
        <taxon>Pseudomonadota</taxon>
        <taxon>Alphaproteobacteria</taxon>
        <taxon>Hyphomicrobiales</taxon>
        <taxon>Xanthobacteraceae</taxon>
        <taxon>Labrys</taxon>
    </lineage>
</organism>
<dbReference type="RefSeq" id="WP_307285536.1">
    <property type="nucleotide sequence ID" value="NZ_JAUSVX010000028.1"/>
</dbReference>
<evidence type="ECO:0000259" key="2">
    <source>
        <dbReference type="Pfam" id="PF21338"/>
    </source>
</evidence>
<dbReference type="Gene3D" id="3.30.66.10">
    <property type="entry name" value="DNA topoisomerase I domain"/>
    <property type="match status" value="1"/>
</dbReference>
<reference evidence="3 4" key="1">
    <citation type="submission" date="2023-07" db="EMBL/GenBank/DDBJ databases">
        <title>Genomic Encyclopedia of Type Strains, Phase IV (KMG-IV): sequencing the most valuable type-strain genomes for metagenomic binning, comparative biology and taxonomic classification.</title>
        <authorList>
            <person name="Goeker M."/>
        </authorList>
    </citation>
    <scope>NUCLEOTIDE SEQUENCE [LARGE SCALE GENOMIC DNA]</scope>
    <source>
        <strain evidence="3 4">DSM 19619</strain>
    </source>
</reference>
<keyword evidence="4" id="KW-1185">Reference proteome</keyword>
<proteinExistence type="predicted"/>
<dbReference type="Proteomes" id="UP001242480">
    <property type="component" value="Unassembled WGS sequence"/>
</dbReference>
<dbReference type="Gene3D" id="3.90.15.10">
    <property type="entry name" value="Topoisomerase I, Chain A, domain 3"/>
    <property type="match status" value="1"/>
</dbReference>
<dbReference type="EMBL" id="JAUSVX010000028">
    <property type="protein sequence ID" value="MDQ0474986.1"/>
    <property type="molecule type" value="Genomic_DNA"/>
</dbReference>
<evidence type="ECO:0000259" key="1">
    <source>
        <dbReference type="Pfam" id="PF01028"/>
    </source>
</evidence>
<evidence type="ECO:0000313" key="4">
    <source>
        <dbReference type="Proteomes" id="UP001242480"/>
    </source>
</evidence>
<dbReference type="InterPro" id="IPR049331">
    <property type="entry name" value="Top1B_N_bact"/>
</dbReference>
<feature type="domain" description="DNA topoisomerase IB N-terminal" evidence="2">
    <location>
        <begin position="53"/>
        <end position="101"/>
    </location>
</feature>
<dbReference type="InterPro" id="IPR035447">
    <property type="entry name" value="DNA_topo_I_N_sf"/>
</dbReference>
<dbReference type="Pfam" id="PF01028">
    <property type="entry name" value="Topoisom_I"/>
    <property type="match status" value="1"/>
</dbReference>
<dbReference type="EC" id="5.6.2.1" evidence="3"/>
<comment type="caution">
    <text evidence="3">The sequence shown here is derived from an EMBL/GenBank/DDBJ whole genome shotgun (WGS) entry which is preliminary data.</text>
</comment>
<dbReference type="GO" id="GO:0003917">
    <property type="term" value="F:DNA topoisomerase type I (single strand cut, ATP-independent) activity"/>
    <property type="evidence" value="ECO:0007669"/>
    <property type="project" value="UniProtKB-EC"/>
</dbReference>
<dbReference type="Pfam" id="PF21338">
    <property type="entry name" value="Top1B_N_bact"/>
    <property type="match status" value="1"/>
</dbReference>
<accession>A0ABU0JL10</accession>
<gene>
    <name evidence="3" type="ORF">QO011_008028</name>
</gene>
<evidence type="ECO:0000313" key="3">
    <source>
        <dbReference type="EMBL" id="MDQ0474986.1"/>
    </source>
</evidence>
<dbReference type="PROSITE" id="PS52038">
    <property type="entry name" value="TOPO_IB_2"/>
    <property type="match status" value="1"/>
</dbReference>
<dbReference type="InterPro" id="IPR013500">
    <property type="entry name" value="TopoI_cat_euk"/>
</dbReference>